<dbReference type="InterPro" id="IPR050301">
    <property type="entry name" value="NTE"/>
</dbReference>
<keyword evidence="2 4" id="KW-0442">Lipid degradation</keyword>
<feature type="short sequence motif" description="GXGXXG" evidence="4">
    <location>
        <begin position="17"/>
        <end position="22"/>
    </location>
</feature>
<evidence type="ECO:0000256" key="4">
    <source>
        <dbReference type="PROSITE-ProRule" id="PRU01161"/>
    </source>
</evidence>
<proteinExistence type="predicted"/>
<dbReference type="OrthoDB" id="9770965at2"/>
<keyword evidence="7" id="KW-1185">Reference proteome</keyword>
<dbReference type="SUPFAM" id="SSF52151">
    <property type="entry name" value="FabD/lysophospholipase-like"/>
    <property type="match status" value="1"/>
</dbReference>
<dbReference type="Gene3D" id="3.40.1090.10">
    <property type="entry name" value="Cytosolic phospholipase A2 catalytic domain"/>
    <property type="match status" value="2"/>
</dbReference>
<dbReference type="InterPro" id="IPR002641">
    <property type="entry name" value="PNPLA_dom"/>
</dbReference>
<evidence type="ECO:0000256" key="2">
    <source>
        <dbReference type="ARBA" id="ARBA00022963"/>
    </source>
</evidence>
<keyword evidence="3 4" id="KW-0443">Lipid metabolism</keyword>
<feature type="short sequence motif" description="DGA/G" evidence="4">
    <location>
        <begin position="158"/>
        <end position="160"/>
    </location>
</feature>
<dbReference type="AlphaFoldDB" id="A0A3S0IPW0"/>
<dbReference type="RefSeq" id="WP_126161621.1">
    <property type="nucleotide sequence ID" value="NZ_RQPJ01000002.1"/>
</dbReference>
<organism evidence="6 7">
    <name type="scientific">Arenibacter aquaticus</name>
    <dbReference type="NCBI Taxonomy" id="2489054"/>
    <lineage>
        <taxon>Bacteria</taxon>
        <taxon>Pseudomonadati</taxon>
        <taxon>Bacteroidota</taxon>
        <taxon>Flavobacteriia</taxon>
        <taxon>Flavobacteriales</taxon>
        <taxon>Flavobacteriaceae</taxon>
        <taxon>Arenibacter</taxon>
    </lineage>
</organism>
<reference evidence="6 7" key="1">
    <citation type="submission" date="2018-11" db="EMBL/GenBank/DDBJ databases">
        <title>Arenibacter aquaticus sp.nov., a marine bacterium isolated from surface seawater in the South China Sea.</title>
        <authorList>
            <person name="Guo J."/>
            <person name="Sun J."/>
        </authorList>
    </citation>
    <scope>NUCLEOTIDE SEQUENCE [LARGE SCALE GENOMIC DNA]</scope>
    <source>
        <strain evidence="6 7">GUO666</strain>
    </source>
</reference>
<evidence type="ECO:0000259" key="5">
    <source>
        <dbReference type="PROSITE" id="PS51635"/>
    </source>
</evidence>
<dbReference type="CDD" id="cd07205">
    <property type="entry name" value="Pat_PNPLA6_PNPLA7_NTE1_like"/>
    <property type="match status" value="1"/>
</dbReference>
<sequence length="261" mass="28852">MNLSELKSKSVGLVLSGGGVKGMAHIGLIRALNEFGINAHMVSGTSVGALIGALYANGNSVEEMLQFFKETPLFRYHFMTLLKPGLLDTERYFDLFVKYFPENSFEALQRKLYVVATDLQKGDEKTFYEGELIKPLLASAALPPVFSPVDIEGSLYADGGIMNNFPYEHVAKENNFVIGSNVSAVKEIPKEGIKSSLQLANRTTSLMIYAINRKKVHQCDLVFEPQALELIGILDKKGIEKAYNIGYEHAVRVIEQRLGAT</sequence>
<protein>
    <submittedName>
        <fullName evidence="6">Phospholipase</fullName>
    </submittedName>
</protein>
<gene>
    <name evidence="6" type="ORF">EHW67_06920</name>
</gene>
<name>A0A3S0IPW0_9FLAO</name>
<evidence type="ECO:0000313" key="7">
    <source>
        <dbReference type="Proteomes" id="UP000267585"/>
    </source>
</evidence>
<keyword evidence="1 4" id="KW-0378">Hydrolase</keyword>
<dbReference type="GO" id="GO:0016042">
    <property type="term" value="P:lipid catabolic process"/>
    <property type="evidence" value="ECO:0007669"/>
    <property type="project" value="UniProtKB-UniRule"/>
</dbReference>
<dbReference type="GO" id="GO:0016787">
    <property type="term" value="F:hydrolase activity"/>
    <property type="evidence" value="ECO:0007669"/>
    <property type="project" value="UniProtKB-UniRule"/>
</dbReference>
<dbReference type="InterPro" id="IPR016035">
    <property type="entry name" value="Acyl_Trfase/lysoPLipase"/>
</dbReference>
<feature type="short sequence motif" description="GXSXG" evidence="4">
    <location>
        <begin position="44"/>
        <end position="48"/>
    </location>
</feature>
<feature type="domain" description="PNPLA" evidence="5">
    <location>
        <begin position="13"/>
        <end position="171"/>
    </location>
</feature>
<evidence type="ECO:0000256" key="1">
    <source>
        <dbReference type="ARBA" id="ARBA00022801"/>
    </source>
</evidence>
<dbReference type="PANTHER" id="PTHR14226:SF78">
    <property type="entry name" value="SLR0060 PROTEIN"/>
    <property type="match status" value="1"/>
</dbReference>
<accession>A0A3S0IPW0</accession>
<dbReference type="Proteomes" id="UP000267585">
    <property type="component" value="Unassembled WGS sequence"/>
</dbReference>
<feature type="active site" description="Proton acceptor" evidence="4">
    <location>
        <position position="158"/>
    </location>
</feature>
<evidence type="ECO:0000313" key="6">
    <source>
        <dbReference type="EMBL" id="RTE54889.1"/>
    </source>
</evidence>
<dbReference type="PANTHER" id="PTHR14226">
    <property type="entry name" value="NEUROPATHY TARGET ESTERASE/SWISS CHEESE D.MELANOGASTER"/>
    <property type="match status" value="1"/>
</dbReference>
<dbReference type="PROSITE" id="PS51635">
    <property type="entry name" value="PNPLA"/>
    <property type="match status" value="1"/>
</dbReference>
<comment type="caution">
    <text evidence="6">The sequence shown here is derived from an EMBL/GenBank/DDBJ whole genome shotgun (WGS) entry which is preliminary data.</text>
</comment>
<feature type="active site" description="Nucleophile" evidence="4">
    <location>
        <position position="46"/>
    </location>
</feature>
<dbReference type="Pfam" id="PF01734">
    <property type="entry name" value="Patatin"/>
    <property type="match status" value="1"/>
</dbReference>
<evidence type="ECO:0000256" key="3">
    <source>
        <dbReference type="ARBA" id="ARBA00023098"/>
    </source>
</evidence>
<dbReference type="EMBL" id="RQPJ01000002">
    <property type="protein sequence ID" value="RTE54889.1"/>
    <property type="molecule type" value="Genomic_DNA"/>
</dbReference>